<keyword evidence="3 10" id="KW-0812">Transmembrane</keyword>
<dbReference type="AlphaFoldDB" id="A0A2P6NYB3"/>
<evidence type="ECO:0000256" key="9">
    <source>
        <dbReference type="SAM" id="MobiDB-lite"/>
    </source>
</evidence>
<keyword evidence="7 10" id="KW-0472">Membrane</keyword>
<dbReference type="GO" id="GO:0015031">
    <property type="term" value="P:protein transport"/>
    <property type="evidence" value="ECO:0007669"/>
    <property type="project" value="UniProtKB-KW"/>
</dbReference>
<evidence type="ECO:0000256" key="6">
    <source>
        <dbReference type="ARBA" id="ARBA00023010"/>
    </source>
</evidence>
<evidence type="ECO:0000313" key="12">
    <source>
        <dbReference type="Proteomes" id="UP000241769"/>
    </source>
</evidence>
<feature type="region of interest" description="Disordered" evidence="9">
    <location>
        <begin position="336"/>
        <end position="358"/>
    </location>
</feature>
<comment type="subcellular location">
    <subcellularLocation>
        <location evidence="8">Endomembrane system</location>
        <topology evidence="8">Single-pass membrane protein</topology>
    </subcellularLocation>
</comment>
<feature type="transmembrane region" description="Helical" evidence="10">
    <location>
        <begin position="515"/>
        <end position="535"/>
    </location>
</feature>
<evidence type="ECO:0000256" key="5">
    <source>
        <dbReference type="ARBA" id="ARBA00022989"/>
    </source>
</evidence>
<keyword evidence="5 10" id="KW-1133">Transmembrane helix</keyword>
<keyword evidence="6" id="KW-0811">Translocation</keyword>
<dbReference type="GO" id="GO:0009411">
    <property type="term" value="P:response to UV"/>
    <property type="evidence" value="ECO:0007669"/>
    <property type="project" value="InterPro"/>
</dbReference>
<evidence type="ECO:0000256" key="2">
    <source>
        <dbReference type="ARBA" id="ARBA00022448"/>
    </source>
</evidence>
<dbReference type="InterPro" id="IPR016482">
    <property type="entry name" value="SecG/Sec61-beta/Sbh"/>
</dbReference>
<dbReference type="InterPro" id="IPR018610">
    <property type="entry name" value="UVSSA"/>
</dbReference>
<dbReference type="GO" id="GO:0012505">
    <property type="term" value="C:endomembrane system"/>
    <property type="evidence" value="ECO:0007669"/>
    <property type="project" value="UniProtKB-SubCell"/>
</dbReference>
<evidence type="ECO:0000256" key="1">
    <source>
        <dbReference type="ARBA" id="ARBA00006103"/>
    </source>
</evidence>
<comment type="caution">
    <text evidence="11">The sequence shown here is derived from an EMBL/GenBank/DDBJ whole genome shotgun (WGS) entry which is preliminary data.</text>
</comment>
<dbReference type="STRING" id="1890364.A0A2P6NYB3"/>
<feature type="compositionally biased region" description="Low complexity" evidence="9">
    <location>
        <begin position="1"/>
        <end position="18"/>
    </location>
</feature>
<evidence type="ECO:0000256" key="8">
    <source>
        <dbReference type="ARBA" id="ARBA00037847"/>
    </source>
</evidence>
<organism evidence="11 12">
    <name type="scientific">Planoprotostelium fungivorum</name>
    <dbReference type="NCBI Taxonomy" id="1890364"/>
    <lineage>
        <taxon>Eukaryota</taxon>
        <taxon>Amoebozoa</taxon>
        <taxon>Evosea</taxon>
        <taxon>Variosea</taxon>
        <taxon>Cavosteliida</taxon>
        <taxon>Cavosteliaceae</taxon>
        <taxon>Planoprotostelium</taxon>
    </lineage>
</organism>
<keyword evidence="2" id="KW-0813">Transport</keyword>
<reference evidence="11 12" key="1">
    <citation type="journal article" date="2018" name="Genome Biol. Evol.">
        <title>Multiple Roots of Fruiting Body Formation in Amoebozoa.</title>
        <authorList>
            <person name="Hillmann F."/>
            <person name="Forbes G."/>
            <person name="Novohradska S."/>
            <person name="Ferling I."/>
            <person name="Riege K."/>
            <person name="Groth M."/>
            <person name="Westermann M."/>
            <person name="Marz M."/>
            <person name="Spaller T."/>
            <person name="Winckler T."/>
            <person name="Schaap P."/>
            <person name="Glockner G."/>
        </authorList>
    </citation>
    <scope>NUCLEOTIDE SEQUENCE [LARGE SCALE GENOMIC DNA]</scope>
    <source>
        <strain evidence="11 12">Jena</strain>
    </source>
</reference>
<evidence type="ECO:0000256" key="3">
    <source>
        <dbReference type="ARBA" id="ARBA00022692"/>
    </source>
</evidence>
<dbReference type="EMBL" id="MDYQ01000006">
    <property type="protein sequence ID" value="PRP88951.1"/>
    <property type="molecule type" value="Genomic_DNA"/>
</dbReference>
<dbReference type="PANTHER" id="PTHR28670">
    <property type="entry name" value="UV-STIMULATED SCAFFOLD PROTEIN A"/>
    <property type="match status" value="1"/>
</dbReference>
<sequence>MAVSSPSSGRAGSGSAVSNPTAAPGSSKSSSKGGLLRFYTEDSTGLQVGPTTVLVSSLLFIAAVVVLHIWGRFHRVITLHAFTDKPGLQGYHKDNQPFLQRQSDPNGWPPTRKTKSYGCGRVSFRRKYGNSFTADVATTKDHMDHSARKEIGRLIEYCTNEDNNLNVNTKPLRNVKICYDLLFTRMKKPNSQYFRDLLGRDIKDFMKLCITGGATSLSTMDIPSELPPPHECAMLLREKGLQILEQWFEKYGHKAPQHTLQMKFPEVRTAALIEERRQKEAEARTQEILRLKYEAIKEQQSNLIEELSNILEELDNLFEMLVPKKIEDYFSAHKGYEQPNNTKSEEHINQAGDKEEETDDIKKEVMTEEEYFFLLQQQDDMNGAQETAEDIMHRGAMGSREYSITISSTSNIQQTEDNRVLFESIRERMEEIQKRYIPILREWEIVLIKVDKPDQKENQEKEALLQKVANHATDIDRAWGKCTQLGIYMKFISQIITLKIKINRREQLISLLKRTIFHSSILLPLYSTLFTYFVIVNSGSVSNNSMMETVHLIRNFNKYVRRHCIIVELVFSWMKEFAILTHPFCRTTNFTSWHFRQFEMLTHLPDMGCQIVQLLRLMWAPSSLLVAWTWFCTSAQDQTQL</sequence>
<dbReference type="InterPro" id="IPR049408">
    <property type="entry name" value="UVSSA_N_a-solenoid_rpt"/>
</dbReference>
<keyword evidence="4" id="KW-0653">Protein transport</keyword>
<dbReference type="PANTHER" id="PTHR28670:SF1">
    <property type="entry name" value="UV-STIMULATED SCAFFOLD PROTEIN A"/>
    <property type="match status" value="1"/>
</dbReference>
<comment type="similarity">
    <text evidence="1">Belongs to the SEC61-beta family.</text>
</comment>
<dbReference type="OrthoDB" id="5401193at2759"/>
<dbReference type="Pfam" id="PF03911">
    <property type="entry name" value="Sec61_beta"/>
    <property type="match status" value="1"/>
</dbReference>
<feature type="region of interest" description="Disordered" evidence="9">
    <location>
        <begin position="1"/>
        <end position="32"/>
    </location>
</feature>
<keyword evidence="12" id="KW-1185">Reference proteome</keyword>
<feature type="transmembrane region" description="Helical" evidence="10">
    <location>
        <begin position="48"/>
        <end position="70"/>
    </location>
</feature>
<evidence type="ECO:0000256" key="4">
    <source>
        <dbReference type="ARBA" id="ARBA00022927"/>
    </source>
</evidence>
<evidence type="ECO:0000256" key="7">
    <source>
        <dbReference type="ARBA" id="ARBA00023136"/>
    </source>
</evidence>
<dbReference type="GO" id="GO:0005694">
    <property type="term" value="C:chromosome"/>
    <property type="evidence" value="ECO:0007669"/>
    <property type="project" value="TreeGrafter"/>
</dbReference>
<dbReference type="Proteomes" id="UP000241769">
    <property type="component" value="Unassembled WGS sequence"/>
</dbReference>
<dbReference type="Pfam" id="PF20867">
    <property type="entry name" value="UVSSA_N"/>
    <property type="match status" value="1"/>
</dbReference>
<feature type="region of interest" description="Disordered" evidence="9">
    <location>
        <begin position="93"/>
        <end position="113"/>
    </location>
</feature>
<evidence type="ECO:0000313" key="11">
    <source>
        <dbReference type="EMBL" id="PRP88951.1"/>
    </source>
</evidence>
<protein>
    <submittedName>
        <fullName evidence="11">Uncharacterized protein</fullName>
    </submittedName>
</protein>
<dbReference type="GO" id="GO:0006283">
    <property type="term" value="P:transcription-coupled nucleotide-excision repair"/>
    <property type="evidence" value="ECO:0007669"/>
    <property type="project" value="TreeGrafter"/>
</dbReference>
<proteinExistence type="inferred from homology"/>
<name>A0A2P6NYB3_9EUKA</name>
<evidence type="ECO:0000256" key="10">
    <source>
        <dbReference type="SAM" id="Phobius"/>
    </source>
</evidence>
<dbReference type="GO" id="GO:0000993">
    <property type="term" value="F:RNA polymerase II complex binding"/>
    <property type="evidence" value="ECO:0007669"/>
    <property type="project" value="TreeGrafter"/>
</dbReference>
<gene>
    <name evidence="11" type="ORF">PROFUN_02229</name>
</gene>
<accession>A0A2P6NYB3</accession>
<dbReference type="InParanoid" id="A0A2P6NYB3"/>